<dbReference type="EMBL" id="CABITT030000005">
    <property type="protein sequence ID" value="VVB05240.1"/>
    <property type="molecule type" value="Genomic_DNA"/>
</dbReference>
<accession>A0A565BV73</accession>
<sequence>MESLINGGDTFQTNPDFAIYGHDPFVASLSQLSVPSDLNRVVFSNKDDSASQLTHPLVTPPCGPHLRLPLCHS</sequence>
<keyword evidence="2" id="KW-1185">Reference proteome</keyword>
<organism evidence="1 2">
    <name type="scientific">Arabis nemorensis</name>
    <dbReference type="NCBI Taxonomy" id="586526"/>
    <lineage>
        <taxon>Eukaryota</taxon>
        <taxon>Viridiplantae</taxon>
        <taxon>Streptophyta</taxon>
        <taxon>Embryophyta</taxon>
        <taxon>Tracheophyta</taxon>
        <taxon>Spermatophyta</taxon>
        <taxon>Magnoliopsida</taxon>
        <taxon>eudicotyledons</taxon>
        <taxon>Gunneridae</taxon>
        <taxon>Pentapetalae</taxon>
        <taxon>rosids</taxon>
        <taxon>malvids</taxon>
        <taxon>Brassicales</taxon>
        <taxon>Brassicaceae</taxon>
        <taxon>Arabideae</taxon>
        <taxon>Arabis</taxon>
    </lineage>
</organism>
<name>A0A565BV73_9BRAS</name>
<proteinExistence type="predicted"/>
<evidence type="ECO:0000313" key="2">
    <source>
        <dbReference type="Proteomes" id="UP000489600"/>
    </source>
</evidence>
<dbReference type="Proteomes" id="UP000489600">
    <property type="component" value="Unassembled WGS sequence"/>
</dbReference>
<reference evidence="1" key="1">
    <citation type="submission" date="2019-07" db="EMBL/GenBank/DDBJ databases">
        <authorList>
            <person name="Dittberner H."/>
        </authorList>
    </citation>
    <scope>NUCLEOTIDE SEQUENCE [LARGE SCALE GENOMIC DNA]</scope>
</reference>
<comment type="caution">
    <text evidence="1">The sequence shown here is derived from an EMBL/GenBank/DDBJ whole genome shotgun (WGS) entry which is preliminary data.</text>
</comment>
<evidence type="ECO:0000313" key="1">
    <source>
        <dbReference type="EMBL" id="VVB05240.1"/>
    </source>
</evidence>
<dbReference type="AlphaFoldDB" id="A0A565BV73"/>
<protein>
    <submittedName>
        <fullName evidence="1">Uncharacterized protein</fullName>
    </submittedName>
</protein>
<gene>
    <name evidence="1" type="ORF">ANE_LOCUS15684</name>
</gene>